<dbReference type="GO" id="GO:0009002">
    <property type="term" value="F:serine-type D-Ala-D-Ala carboxypeptidase activity"/>
    <property type="evidence" value="ECO:0007669"/>
    <property type="project" value="UniProtKB-EC"/>
</dbReference>
<dbReference type="PANTHER" id="PTHR30023">
    <property type="entry name" value="D-ALANYL-D-ALANINE CARBOXYPEPTIDASE"/>
    <property type="match status" value="1"/>
</dbReference>
<dbReference type="Pfam" id="PF02113">
    <property type="entry name" value="Peptidase_S13"/>
    <property type="match status" value="1"/>
</dbReference>
<dbReference type="EC" id="3.4.16.4" evidence="3"/>
<gene>
    <name evidence="3" type="primary">dacB</name>
    <name evidence="3" type="ORF">ACFOGI_06800</name>
</gene>
<dbReference type="NCBIfam" id="TIGR00666">
    <property type="entry name" value="PBP4"/>
    <property type="match status" value="1"/>
</dbReference>
<dbReference type="SUPFAM" id="SSF56601">
    <property type="entry name" value="beta-lactamase/transpeptidase-like"/>
    <property type="match status" value="1"/>
</dbReference>
<evidence type="ECO:0000313" key="4">
    <source>
        <dbReference type="Proteomes" id="UP001595279"/>
    </source>
</evidence>
<proteinExistence type="inferred from homology"/>
<organism evidence="3 4">
    <name type="scientific">Virgibacillus xinjiangensis</name>
    <dbReference type="NCBI Taxonomy" id="393090"/>
    <lineage>
        <taxon>Bacteria</taxon>
        <taxon>Bacillati</taxon>
        <taxon>Bacillota</taxon>
        <taxon>Bacilli</taxon>
        <taxon>Bacillales</taxon>
        <taxon>Bacillaceae</taxon>
        <taxon>Virgibacillus</taxon>
    </lineage>
</organism>
<evidence type="ECO:0000256" key="1">
    <source>
        <dbReference type="ARBA" id="ARBA00006096"/>
    </source>
</evidence>
<dbReference type="Gene3D" id="3.50.80.20">
    <property type="entry name" value="D-Ala-D-Ala carboxypeptidase C, peptidase S13"/>
    <property type="match status" value="1"/>
</dbReference>
<dbReference type="Gene3D" id="3.40.710.10">
    <property type="entry name" value="DD-peptidase/beta-lactamase superfamily"/>
    <property type="match status" value="2"/>
</dbReference>
<keyword evidence="2 3" id="KW-0378">Hydrolase</keyword>
<evidence type="ECO:0000313" key="3">
    <source>
        <dbReference type="EMBL" id="MFC3039957.1"/>
    </source>
</evidence>
<reference evidence="4" key="1">
    <citation type="journal article" date="2019" name="Int. J. Syst. Evol. Microbiol.">
        <title>The Global Catalogue of Microorganisms (GCM) 10K type strain sequencing project: providing services to taxonomists for standard genome sequencing and annotation.</title>
        <authorList>
            <consortium name="The Broad Institute Genomics Platform"/>
            <consortium name="The Broad Institute Genome Sequencing Center for Infectious Disease"/>
            <person name="Wu L."/>
            <person name="Ma J."/>
        </authorList>
    </citation>
    <scope>NUCLEOTIDE SEQUENCE [LARGE SCALE GENOMIC DNA]</scope>
    <source>
        <strain evidence="4">KCTC 13128</strain>
    </source>
</reference>
<dbReference type="EMBL" id="JBHRSA010000028">
    <property type="protein sequence ID" value="MFC3039957.1"/>
    <property type="molecule type" value="Genomic_DNA"/>
</dbReference>
<dbReference type="InterPro" id="IPR012338">
    <property type="entry name" value="Beta-lactam/transpept-like"/>
</dbReference>
<evidence type="ECO:0000256" key="2">
    <source>
        <dbReference type="ARBA" id="ARBA00022801"/>
    </source>
</evidence>
<dbReference type="Proteomes" id="UP001595279">
    <property type="component" value="Unassembled WGS sequence"/>
</dbReference>
<accession>A0ABV7CUD3</accession>
<keyword evidence="4" id="KW-1185">Reference proteome</keyword>
<dbReference type="RefSeq" id="WP_390270418.1">
    <property type="nucleotide sequence ID" value="NZ_JBHRSA010000028.1"/>
</dbReference>
<dbReference type="PANTHER" id="PTHR30023:SF0">
    <property type="entry name" value="PENICILLIN-SENSITIVE CARBOXYPEPTIDASE A"/>
    <property type="match status" value="1"/>
</dbReference>
<comment type="caution">
    <text evidence="3">The sequence shown here is derived from an EMBL/GenBank/DDBJ whole genome shotgun (WGS) entry which is preliminary data.</text>
</comment>
<sequence>MVKEQLKNFLKSDPRLTGALAGVSIRSARTGEKLFDHMGDIRFRPASNMKLFTSAAALTVLGAGYTFSTELGTDGRTEGELLRGNLFLRGKGDPTLLPADLERFAEKIREAGIKQIAGDVIGDGSWYDDVHLSPDLSWSDEQYYYGAQVSALTVAPDEDYDAGSVVVEVEPGMAVGDRPEIHIFPETDYVEVVNEAWTDSGGEESSIKIERRHATNMVVVKGAIPLGGETEKEWMSVWDPAIYTTQLFGRALEDRDISWTGKLKAGEAPEDMNILYTDRSMPLAELLVPFMKLSNNGHGEIMVKEMGKITHGEGSWENGLRVVESEIPKLGVNGDTLSIRDGSGLSHFNLIPANEITQLLYEIQKEEWFPAYFHSLPVAGNEERKIGGTLRERMQGITVQAKTGTIHGVSTLSGYMEDTDGERAIFSIMINNLLDEEEGKSIEDDLLKIMVQGSWN</sequence>
<dbReference type="PRINTS" id="PR00922">
    <property type="entry name" value="DADACBPTASE3"/>
</dbReference>
<dbReference type="InterPro" id="IPR000667">
    <property type="entry name" value="Peptidase_S13"/>
</dbReference>
<keyword evidence="3" id="KW-0121">Carboxypeptidase</keyword>
<protein>
    <submittedName>
        <fullName evidence="3">D-alanyl-D-alanine carboxypeptidase/D-alanyl-D-alanine-endopeptidase</fullName>
        <ecNumber evidence="3">3.4.16.4</ecNumber>
    </submittedName>
</protein>
<comment type="similarity">
    <text evidence="1">Belongs to the peptidase S13 family.</text>
</comment>
<keyword evidence="3" id="KW-0645">Protease</keyword>
<name>A0ABV7CUD3_9BACI</name>